<dbReference type="InterPro" id="IPR037012">
    <property type="entry name" value="NanQ/TabA/YiaL_sf"/>
</dbReference>
<protein>
    <submittedName>
        <fullName evidence="2">YhcH/YjgK/YiaL family protein</fullName>
    </submittedName>
</protein>
<reference evidence="3" key="5">
    <citation type="submission" date="2019-12" db="EMBL/GenBank/DDBJ databases">
        <authorList>
            <consortium name="NCBI Pathogen Detection Project"/>
        </authorList>
    </citation>
    <scope>NUCLEOTIDE SEQUENCE</scope>
    <source>
        <strain evidence="4">C0382</strain>
        <strain evidence="3">EC00763</strain>
    </source>
</reference>
<sequence>MIIGNLNHLSLAGLPAWVRNILLRPECSLSALSTREDGRWQPEGCRWFCSLGTSDTQPAELRHTEYHHLWADIQVVITGCEGINAGTRPIARENDEERKPDLFIAPSPENSVAITLHAGDFAVFMPEEPHQALCAIGTATSIRKAVFKVPRDMLEA</sequence>
<dbReference type="Proteomes" id="UP000437875">
    <property type="component" value="Unassembled WGS sequence"/>
</dbReference>
<evidence type="ECO:0000313" key="7">
    <source>
        <dbReference type="EMBL" id="WLM97206.1"/>
    </source>
</evidence>
<dbReference type="SUPFAM" id="SSF51197">
    <property type="entry name" value="Clavaminate synthase-like"/>
    <property type="match status" value="1"/>
</dbReference>
<reference evidence="1 9" key="2">
    <citation type="submission" date="2018-10" db="EMBL/GenBank/DDBJ databases">
        <authorList>
            <consortium name="NARMS: The National Antimicrobial Resistance Monitoring System"/>
        </authorList>
    </citation>
    <scope>NUCLEOTIDE SEQUENCE [LARGE SCALE GENOMIC DNA]</scope>
    <source>
        <strain evidence="1 9">CVM N17EC1330</strain>
    </source>
</reference>
<dbReference type="Gene3D" id="2.60.120.370">
    <property type="entry name" value="YhcH/YjgK/YiaL"/>
    <property type="match status" value="1"/>
</dbReference>
<evidence type="ECO:0000313" key="6">
    <source>
        <dbReference type="EMBL" id="RXD17685.1"/>
    </source>
</evidence>
<dbReference type="EMBL" id="AAAGZE010000059">
    <property type="protein sequence ID" value="EAC1534149.1"/>
    <property type="molecule type" value="Genomic_DNA"/>
</dbReference>
<evidence type="ECO:0000313" key="5">
    <source>
        <dbReference type="EMBL" id="KAE9735323.1"/>
    </source>
</evidence>
<dbReference type="GO" id="GO:0005829">
    <property type="term" value="C:cytosol"/>
    <property type="evidence" value="ECO:0007669"/>
    <property type="project" value="TreeGrafter"/>
</dbReference>
<dbReference type="EMBL" id="DABCJL010000001">
    <property type="protein sequence ID" value="HAH7767113.1"/>
    <property type="molecule type" value="Genomic_DNA"/>
</dbReference>
<evidence type="ECO:0000313" key="4">
    <source>
        <dbReference type="EMBL" id="HAH7767113.1"/>
    </source>
</evidence>
<dbReference type="EMBL" id="CP107128">
    <property type="protein sequence ID" value="WLM97206.1"/>
    <property type="molecule type" value="Genomic_DNA"/>
</dbReference>
<evidence type="ECO:0000313" key="10">
    <source>
        <dbReference type="Proteomes" id="UP000437875"/>
    </source>
</evidence>
<dbReference type="AlphaFoldDB" id="A0A066SYB6"/>
<evidence type="ECO:0000313" key="1">
    <source>
        <dbReference type="EMBL" id="EAC1534149.1"/>
    </source>
</evidence>
<evidence type="ECO:0000313" key="9">
    <source>
        <dbReference type="Proteomes" id="UP000382540"/>
    </source>
</evidence>
<reference evidence="3" key="1">
    <citation type="journal article" date="2018" name="Genome Biol.">
        <title>SKESA: strategic k-mer extension for scrupulous assemblies.</title>
        <authorList>
            <person name="Souvorov A."/>
            <person name="Agarwala R."/>
            <person name="Lipman D.J."/>
        </authorList>
    </citation>
    <scope>NUCLEOTIDE SEQUENCE [LARGE SCALE GENOMIC DNA]</scope>
    <source>
        <strain evidence="4">C0382</strain>
        <strain evidence="3">EC00763</strain>
    </source>
</reference>
<dbReference type="PANTHER" id="PTHR34986:SF4">
    <property type="entry name" value="EVOLVED BETA-GALACTOSIDASE SUBUNIT BETA-RELATED"/>
    <property type="match status" value="1"/>
</dbReference>
<dbReference type="Proteomes" id="UP001285616">
    <property type="component" value="Unassembled WGS sequence"/>
</dbReference>
<proteinExistence type="predicted"/>
<dbReference type="RefSeq" id="WP_000583481.1">
    <property type="nucleotide sequence ID" value="NZ_AP018784.2"/>
</dbReference>
<dbReference type="Proteomes" id="UP000843571">
    <property type="component" value="Unassembled WGS sequence"/>
</dbReference>
<dbReference type="EMBL" id="WSGM01000001">
    <property type="protein sequence ID" value="KAE9735323.1"/>
    <property type="molecule type" value="Genomic_DNA"/>
</dbReference>
<organism evidence="2 11">
    <name type="scientific">Escherichia coli</name>
    <dbReference type="NCBI Taxonomy" id="562"/>
    <lineage>
        <taxon>Bacteria</taxon>
        <taxon>Pseudomonadati</taxon>
        <taxon>Pseudomonadota</taxon>
        <taxon>Gammaproteobacteria</taxon>
        <taxon>Enterobacterales</taxon>
        <taxon>Enterobacteriaceae</taxon>
        <taxon>Escherichia</taxon>
    </lineage>
</organism>
<name>A0A066SYB6_ECOLX</name>
<evidence type="ECO:0000313" key="3">
    <source>
        <dbReference type="EMBL" id="HAH4523154.1"/>
    </source>
</evidence>
<evidence type="ECO:0000313" key="2">
    <source>
        <dbReference type="EMBL" id="EMJ5252084.1"/>
    </source>
</evidence>
<dbReference type="Proteomes" id="UP000288730">
    <property type="component" value="Unassembled WGS sequence"/>
</dbReference>
<dbReference type="NCBIfam" id="TIGR00022">
    <property type="entry name" value="YhcH/YjgK/YiaL family protein"/>
    <property type="match status" value="1"/>
</dbReference>
<gene>
    <name evidence="1" type="ORF">D9J61_19250</name>
    <name evidence="6" type="ORF">EPS76_03680</name>
    <name evidence="5" type="ORF">GP711_01525</name>
    <name evidence="3" type="ORF">GRC73_03940</name>
    <name evidence="4" type="ORF">HIE29_000451</name>
    <name evidence="7" type="ORF">OGM49_06830</name>
    <name evidence="2" type="ORF">R8O40_000232</name>
</gene>
<reference evidence="7" key="6">
    <citation type="journal article" date="2023" name="Microorganisms">
        <title>Comparative Genomic Analysis of ST131 Subclade C2 of ESBL-Producing E. coli Isolates from Patients with Recurrent and Sporadic Urinary Tract Infections.</title>
        <authorList>
            <person name="Jaen-Luchoro D."/>
            <person name="Kahnamouei A."/>
            <person name="Yazdanshenas S."/>
            <person name="Lindblom A."/>
            <person name="Samuelsson E."/>
            <person name="Ahren C."/>
            <person name="Karami N."/>
        </authorList>
    </citation>
    <scope>NUCLEOTIDE SEQUENCE</scope>
    <source>
        <strain evidence="7">S7</strain>
    </source>
</reference>
<dbReference type="PANTHER" id="PTHR34986">
    <property type="entry name" value="EVOLVED BETA-GALACTOSIDASE SUBUNIT BETA"/>
    <property type="match status" value="1"/>
</dbReference>
<accession>A0A066SYB6</accession>
<reference evidence="6 8" key="3">
    <citation type="submission" date="2019-01" db="EMBL/GenBank/DDBJ databases">
        <title>Genomic analysis of febrile catheter-associated UTI E. coli isolates.</title>
        <authorList>
            <person name="Potter R."/>
            <person name="Zou Z."/>
            <person name="Henderson J."/>
            <person name="Dantas G."/>
        </authorList>
    </citation>
    <scope>NUCLEOTIDE SEQUENCE [LARGE SCALE GENOMIC DNA]</scope>
    <source>
        <strain evidence="6 8">29_CAASB</strain>
    </source>
</reference>
<evidence type="ECO:0000313" key="8">
    <source>
        <dbReference type="Proteomes" id="UP000288730"/>
    </source>
</evidence>
<dbReference type="Pfam" id="PF04074">
    <property type="entry name" value="DUF386"/>
    <property type="match status" value="1"/>
</dbReference>
<reference evidence="2" key="7">
    <citation type="submission" date="2024-02" db="EMBL/GenBank/DDBJ databases">
        <authorList>
            <consortium name="Clinical and Environmental Microbiology Branch: Whole genome sequencing antimicrobial resistance pathogens in the healthcare setting"/>
        </authorList>
    </citation>
    <scope>NUCLEOTIDE SEQUENCE</scope>
    <source>
        <strain evidence="2">1924188</strain>
    </source>
</reference>
<dbReference type="Proteomes" id="UP001180189">
    <property type="component" value="Chromosome"/>
</dbReference>
<dbReference type="EMBL" id="DABBJX010000002">
    <property type="protein sequence ID" value="HAH4523154.1"/>
    <property type="molecule type" value="Genomic_DNA"/>
</dbReference>
<reference evidence="5 10" key="4">
    <citation type="submission" date="2019-10" db="EMBL/GenBank/DDBJ databases">
        <title>Antimicrobial-resistant enteric bacteria are widely distributed amongst people, animals and the environment in northern Tanzania.</title>
        <authorList>
            <person name="Subbiah M."/>
            <person name="Call D.R."/>
        </authorList>
    </citation>
    <scope>NUCLEOTIDE SEQUENCE [LARGE SCALE GENOMIC DNA]</scope>
    <source>
        <strain evidence="5 10">TzEc067</strain>
    </source>
</reference>
<evidence type="ECO:0000313" key="11">
    <source>
        <dbReference type="Proteomes" id="UP001285616"/>
    </source>
</evidence>
<dbReference type="InterPro" id="IPR004375">
    <property type="entry name" value="NanQ/TabA/YiaL"/>
</dbReference>
<dbReference type="GO" id="GO:0044010">
    <property type="term" value="P:single-species biofilm formation"/>
    <property type="evidence" value="ECO:0007669"/>
    <property type="project" value="TreeGrafter"/>
</dbReference>
<dbReference type="Proteomes" id="UP000382540">
    <property type="component" value="Unassembled WGS sequence"/>
</dbReference>
<dbReference type="EMBL" id="ABONVU020000001">
    <property type="protein sequence ID" value="EMJ5252084.1"/>
    <property type="molecule type" value="Genomic_DNA"/>
</dbReference>
<dbReference type="EMBL" id="SCJN01000016">
    <property type="protein sequence ID" value="RXD17685.1"/>
    <property type="molecule type" value="Genomic_DNA"/>
</dbReference>